<proteinExistence type="predicted"/>
<accession>A0ABR0DXQ2</accession>
<comment type="caution">
    <text evidence="2">The sequence shown here is derived from an EMBL/GenBank/DDBJ whole genome shotgun (WGS) entry which is preliminary data.</text>
</comment>
<organism evidence="2 3">
    <name type="scientific">Zasmidium cellare</name>
    <name type="common">Wine cellar mold</name>
    <name type="synonym">Racodium cellare</name>
    <dbReference type="NCBI Taxonomy" id="395010"/>
    <lineage>
        <taxon>Eukaryota</taxon>
        <taxon>Fungi</taxon>
        <taxon>Dikarya</taxon>
        <taxon>Ascomycota</taxon>
        <taxon>Pezizomycotina</taxon>
        <taxon>Dothideomycetes</taxon>
        <taxon>Dothideomycetidae</taxon>
        <taxon>Mycosphaerellales</taxon>
        <taxon>Mycosphaerellaceae</taxon>
        <taxon>Zasmidium</taxon>
    </lineage>
</organism>
<name>A0ABR0DXQ2_ZASCE</name>
<dbReference type="Proteomes" id="UP001305779">
    <property type="component" value="Unassembled WGS sequence"/>
</dbReference>
<feature type="region of interest" description="Disordered" evidence="1">
    <location>
        <begin position="1"/>
        <end position="45"/>
    </location>
</feature>
<reference evidence="2 3" key="1">
    <citation type="journal article" date="2023" name="G3 (Bethesda)">
        <title>A chromosome-level genome assembly of Zasmidium syzygii isolated from banana leaves.</title>
        <authorList>
            <person name="van Westerhoven A.C."/>
            <person name="Mehrabi R."/>
            <person name="Talebi R."/>
            <person name="Steentjes M.B.F."/>
            <person name="Corcolon B."/>
            <person name="Chong P.A."/>
            <person name="Kema G.H.J."/>
            <person name="Seidl M.F."/>
        </authorList>
    </citation>
    <scope>NUCLEOTIDE SEQUENCE [LARGE SCALE GENOMIC DNA]</scope>
    <source>
        <strain evidence="2 3">P124</strain>
    </source>
</reference>
<protein>
    <submittedName>
        <fullName evidence="2">Uncharacterized protein</fullName>
    </submittedName>
</protein>
<dbReference type="EMBL" id="JAXOVC010000015">
    <property type="protein sequence ID" value="KAK4493874.1"/>
    <property type="molecule type" value="Genomic_DNA"/>
</dbReference>
<evidence type="ECO:0000313" key="2">
    <source>
        <dbReference type="EMBL" id="KAK4493874.1"/>
    </source>
</evidence>
<feature type="compositionally biased region" description="Basic and acidic residues" evidence="1">
    <location>
        <begin position="1"/>
        <end position="22"/>
    </location>
</feature>
<gene>
    <name evidence="2" type="ORF">PRZ48_015059</name>
</gene>
<sequence>MVADDEKSNHHGFEFEKAPSSEDRDEDAFGEEGGQGSLSLRSNDDELPDVGVLITAMTKHLQTHGAQLKMFRCSPFQDELIDSTVISAFLGSFDGLRGLSLAGVNSGSDT</sequence>
<evidence type="ECO:0000313" key="3">
    <source>
        <dbReference type="Proteomes" id="UP001305779"/>
    </source>
</evidence>
<evidence type="ECO:0000256" key="1">
    <source>
        <dbReference type="SAM" id="MobiDB-lite"/>
    </source>
</evidence>
<keyword evidence="3" id="KW-1185">Reference proteome</keyword>